<evidence type="ECO:0000313" key="2">
    <source>
        <dbReference type="EMBL" id="EAQ91928.1"/>
    </source>
</evidence>
<gene>
    <name evidence="2" type="ORF">CHGG_00163</name>
</gene>
<accession>Q2HHZ1</accession>
<keyword evidence="3" id="KW-1185">Reference proteome</keyword>
<dbReference type="EMBL" id="CH408029">
    <property type="protein sequence ID" value="EAQ91928.1"/>
    <property type="molecule type" value="Genomic_DNA"/>
</dbReference>
<name>Q2HHZ1_CHAGB</name>
<feature type="compositionally biased region" description="Basic and acidic residues" evidence="1">
    <location>
        <begin position="1"/>
        <end position="10"/>
    </location>
</feature>
<protein>
    <submittedName>
        <fullName evidence="2">Uncharacterized protein</fullName>
    </submittedName>
</protein>
<evidence type="ECO:0000313" key="3">
    <source>
        <dbReference type="Proteomes" id="UP000001056"/>
    </source>
</evidence>
<evidence type="ECO:0000256" key="1">
    <source>
        <dbReference type="SAM" id="MobiDB-lite"/>
    </source>
</evidence>
<sequence>MSARGRDEGNSRTGSVPPKGRGVTTGIAPHKISPSGWLPSLTRLSKALFDGDWRGVQEGIKVGAIGAND</sequence>
<feature type="region of interest" description="Disordered" evidence="1">
    <location>
        <begin position="1"/>
        <end position="36"/>
    </location>
</feature>
<dbReference type="InParanoid" id="Q2HHZ1"/>
<proteinExistence type="predicted"/>
<dbReference type="Proteomes" id="UP000001056">
    <property type="component" value="Unassembled WGS sequence"/>
</dbReference>
<dbReference type="HOGENOM" id="CLU_2775727_0_0_1"/>
<dbReference type="VEuPathDB" id="FungiDB:CHGG_00163"/>
<organism evidence="2 3">
    <name type="scientific">Chaetomium globosum (strain ATCC 6205 / CBS 148.51 / DSM 1962 / NBRC 6347 / NRRL 1970)</name>
    <name type="common">Soil fungus</name>
    <dbReference type="NCBI Taxonomy" id="306901"/>
    <lineage>
        <taxon>Eukaryota</taxon>
        <taxon>Fungi</taxon>
        <taxon>Dikarya</taxon>
        <taxon>Ascomycota</taxon>
        <taxon>Pezizomycotina</taxon>
        <taxon>Sordariomycetes</taxon>
        <taxon>Sordariomycetidae</taxon>
        <taxon>Sordariales</taxon>
        <taxon>Chaetomiaceae</taxon>
        <taxon>Chaetomium</taxon>
    </lineage>
</organism>
<dbReference type="RefSeq" id="XP_001219384.1">
    <property type="nucleotide sequence ID" value="XM_001219383.1"/>
</dbReference>
<dbReference type="AlphaFoldDB" id="Q2HHZ1"/>
<reference evidence="3" key="1">
    <citation type="journal article" date="2015" name="Genome Announc.">
        <title>Draft genome sequence of the cellulolytic fungus Chaetomium globosum.</title>
        <authorList>
            <person name="Cuomo C.A."/>
            <person name="Untereiner W.A."/>
            <person name="Ma L.-J."/>
            <person name="Grabherr M."/>
            <person name="Birren B.W."/>
        </authorList>
    </citation>
    <scope>NUCLEOTIDE SEQUENCE [LARGE SCALE GENOMIC DNA]</scope>
    <source>
        <strain evidence="3">ATCC 6205 / CBS 148.51 / DSM 1962 / NBRC 6347 / NRRL 1970</strain>
    </source>
</reference>
<dbReference type="GeneID" id="4387224"/>